<dbReference type="OrthoDB" id="2745769at2759"/>
<sequence length="514" mass="57091">MSNTIPHDDQHLAASTFSLRSPAIASSSTANFNFQPLSDDSLKINPMSSLTALNMDVLNYMMSVLPTADLSALMRTCKYLYEVALQILCTRSFTPLNSEARVASFHKFLRIDSGPSSRAPFIKALWLDSENDEDIYLGILRHCHKVRRLLLGMWSEEIESSLILHVIATSLPSLEDFSLVITPAVTVTEEELRNLVQVPLRNFQLIGNMNSCPNALSAIVPLGRTLVELGRISFDTLRPPIGGSFPGVERLHVHFDHTDTFVESVTASFPGVTHLALLRSNTFIHLAVARNLRAQNRQRWQEASKSWRSLKAVWAADLCELYACGIARHTAHLSVPFTFDTTTTPMFMRDILADLRPSSLALRIQLGTLRDRPPLVQLLTAFEASLSSCVRLTLRLVTPAWATYDGAPAALLLDALENYLPQNGSLTHLLLLHVRSWGTALQPELVRIPALARASRSLRWIGFEAEGALRCWEVAQPRKGESTDQLAQEAVLVEMSEGAGRRVLASEQMDEFGE</sequence>
<accession>A0A371DBT4</accession>
<dbReference type="AlphaFoldDB" id="A0A371DBT4"/>
<dbReference type="Proteomes" id="UP000256964">
    <property type="component" value="Unassembled WGS sequence"/>
</dbReference>
<gene>
    <name evidence="1" type="ORF">OH76DRAFT_502144</name>
</gene>
<name>A0A371DBT4_9APHY</name>
<proteinExistence type="predicted"/>
<dbReference type="InterPro" id="IPR036047">
    <property type="entry name" value="F-box-like_dom_sf"/>
</dbReference>
<evidence type="ECO:0000313" key="2">
    <source>
        <dbReference type="Proteomes" id="UP000256964"/>
    </source>
</evidence>
<evidence type="ECO:0008006" key="3">
    <source>
        <dbReference type="Google" id="ProtNLM"/>
    </source>
</evidence>
<dbReference type="SUPFAM" id="SSF81383">
    <property type="entry name" value="F-box domain"/>
    <property type="match status" value="1"/>
</dbReference>
<reference evidence="1 2" key="1">
    <citation type="journal article" date="2018" name="Biotechnol. Biofuels">
        <title>Integrative visual omics of the white-rot fungus Polyporus brumalis exposes the biotechnological potential of its oxidative enzymes for delignifying raw plant biomass.</title>
        <authorList>
            <person name="Miyauchi S."/>
            <person name="Rancon A."/>
            <person name="Drula E."/>
            <person name="Hage H."/>
            <person name="Chaduli D."/>
            <person name="Favel A."/>
            <person name="Grisel S."/>
            <person name="Henrissat B."/>
            <person name="Herpoel-Gimbert I."/>
            <person name="Ruiz-Duenas F.J."/>
            <person name="Chevret D."/>
            <person name="Hainaut M."/>
            <person name="Lin J."/>
            <person name="Wang M."/>
            <person name="Pangilinan J."/>
            <person name="Lipzen A."/>
            <person name="Lesage-Meessen L."/>
            <person name="Navarro D."/>
            <person name="Riley R."/>
            <person name="Grigoriev I.V."/>
            <person name="Zhou S."/>
            <person name="Raouche S."/>
            <person name="Rosso M.N."/>
        </authorList>
    </citation>
    <scope>NUCLEOTIDE SEQUENCE [LARGE SCALE GENOMIC DNA]</scope>
    <source>
        <strain evidence="1 2">BRFM 1820</strain>
    </source>
</reference>
<evidence type="ECO:0000313" key="1">
    <source>
        <dbReference type="EMBL" id="RDX49970.1"/>
    </source>
</evidence>
<keyword evidence="2" id="KW-1185">Reference proteome</keyword>
<dbReference type="EMBL" id="KZ857402">
    <property type="protein sequence ID" value="RDX49970.1"/>
    <property type="molecule type" value="Genomic_DNA"/>
</dbReference>
<protein>
    <recommendedName>
        <fullName evidence="3">F-box domain-containing protein</fullName>
    </recommendedName>
</protein>
<dbReference type="InterPro" id="IPR032675">
    <property type="entry name" value="LRR_dom_sf"/>
</dbReference>
<dbReference type="Gene3D" id="3.80.10.10">
    <property type="entry name" value="Ribonuclease Inhibitor"/>
    <property type="match status" value="1"/>
</dbReference>
<organism evidence="1 2">
    <name type="scientific">Lentinus brumalis</name>
    <dbReference type="NCBI Taxonomy" id="2498619"/>
    <lineage>
        <taxon>Eukaryota</taxon>
        <taxon>Fungi</taxon>
        <taxon>Dikarya</taxon>
        <taxon>Basidiomycota</taxon>
        <taxon>Agaricomycotina</taxon>
        <taxon>Agaricomycetes</taxon>
        <taxon>Polyporales</taxon>
        <taxon>Polyporaceae</taxon>
        <taxon>Lentinus</taxon>
    </lineage>
</organism>